<accession>A0A067QZL0</accession>
<dbReference type="eggNOG" id="KOG2512">
    <property type="taxonomic scope" value="Eukaryota"/>
</dbReference>
<proteinExistence type="inferred from homology"/>
<dbReference type="Gene3D" id="3.30.70.141">
    <property type="entry name" value="Nucleoside diphosphate kinase-like domain"/>
    <property type="match status" value="1"/>
</dbReference>
<dbReference type="SMART" id="SM00673">
    <property type="entry name" value="CARP"/>
    <property type="match status" value="2"/>
</dbReference>
<dbReference type="SUPFAM" id="SSF69340">
    <property type="entry name" value="C-terminal domain of adenylylcyclase associated protein"/>
    <property type="match status" value="1"/>
</dbReference>
<evidence type="ECO:0000256" key="12">
    <source>
        <dbReference type="PIRNR" id="PIRNR037947"/>
    </source>
</evidence>
<dbReference type="InterPro" id="IPR039093">
    <property type="entry name" value="XRP2"/>
</dbReference>
<keyword evidence="10" id="KW-0564">Palmitate</keyword>
<evidence type="ECO:0000256" key="13">
    <source>
        <dbReference type="PIRSR" id="PIRSR037947-1"/>
    </source>
</evidence>
<dbReference type="InterPro" id="IPR036223">
    <property type="entry name" value="CAP_C_sf"/>
</dbReference>
<dbReference type="InterPro" id="IPR016098">
    <property type="entry name" value="CAP/MinC_C"/>
</dbReference>
<dbReference type="GO" id="GO:1990075">
    <property type="term" value="C:periciliary membrane compartment"/>
    <property type="evidence" value="ECO:0007669"/>
    <property type="project" value="TreeGrafter"/>
</dbReference>
<evidence type="ECO:0000256" key="1">
    <source>
        <dbReference type="ARBA" id="ARBA00004342"/>
    </source>
</evidence>
<comment type="function">
    <text evidence="12">Acts as a GTPase-activating protein (GAP) for tubulin in concert with tubulin-specific chaperone C, but does not enhance tubulin heterodimerization.</text>
</comment>
<evidence type="ECO:0000256" key="11">
    <source>
        <dbReference type="ARBA" id="ARBA00023288"/>
    </source>
</evidence>
<keyword evidence="4 12" id="KW-0343">GTPase activation</keyword>
<dbReference type="STRING" id="136037.A0A067QZL0"/>
<evidence type="ECO:0000313" key="17">
    <source>
        <dbReference type="Proteomes" id="UP000027135"/>
    </source>
</evidence>
<dbReference type="GO" id="GO:0005096">
    <property type="term" value="F:GTPase activator activity"/>
    <property type="evidence" value="ECO:0007669"/>
    <property type="project" value="UniProtKB-UniRule"/>
</dbReference>
<dbReference type="OrthoDB" id="194775at2759"/>
<feature type="domain" description="C-CAP/cofactor C-like" evidence="15">
    <location>
        <begin position="29"/>
        <end position="177"/>
    </location>
</feature>
<sequence length="352" mass="39259">MGCLFHKGRQNSNVTKKGEVKLEGYSWDKRKTVNLKDYIIESIEDGEVLKMPGAVNGQQFVIQNCKNTSIFVFDHANTVTVDDCINCKIILAAVKGSIFLRDCKECLCVVACGQFRARDCRKVDIFLCCTTQPIIESSSSIHFGCYQLFYNELEEHFQQAGLSVFNNNWSSIHDFTPIEGEHNWCLFPDTIKIQDYVSLPASQELQRLSASLLAERSVVPHTWGLHKTPSGESCLVAFFSDGQQVQRAKAFINALKIENPYCLLLLSKEARMQGVDAEHVFRTDSYNAAVQRGLVVGLHYSGPNCIHSCQKVAVSIATATGSTGLVYVSTNPKISQKQVDSFFNFANMQLIA</sequence>
<evidence type="ECO:0000256" key="3">
    <source>
        <dbReference type="ARBA" id="ARBA00015771"/>
    </source>
</evidence>
<keyword evidence="9" id="KW-0472">Membrane</keyword>
<dbReference type="GO" id="GO:0006892">
    <property type="term" value="P:post-Golgi vesicle-mediated transport"/>
    <property type="evidence" value="ECO:0007669"/>
    <property type="project" value="TreeGrafter"/>
</dbReference>
<gene>
    <name evidence="16" type="ORF">L798_10344</name>
</gene>
<evidence type="ECO:0000259" key="15">
    <source>
        <dbReference type="PROSITE" id="PS51329"/>
    </source>
</evidence>
<evidence type="ECO:0000256" key="5">
    <source>
        <dbReference type="ARBA" id="ARBA00022475"/>
    </source>
</evidence>
<evidence type="ECO:0000256" key="2">
    <source>
        <dbReference type="ARBA" id="ARBA00008848"/>
    </source>
</evidence>
<evidence type="ECO:0000256" key="6">
    <source>
        <dbReference type="ARBA" id="ARBA00022707"/>
    </source>
</evidence>
<dbReference type="GO" id="GO:0005525">
    <property type="term" value="F:GTP binding"/>
    <property type="evidence" value="ECO:0007669"/>
    <property type="project" value="UniProtKB-UniRule"/>
</dbReference>
<feature type="binding site" evidence="13">
    <location>
        <begin position="96"/>
        <end position="97"/>
    </location>
    <ligand>
        <name>GTP</name>
        <dbReference type="ChEBI" id="CHEBI:37565"/>
    </ligand>
</feature>
<evidence type="ECO:0000256" key="14">
    <source>
        <dbReference type="PIRSR" id="PIRSR037947-2"/>
    </source>
</evidence>
<dbReference type="InterPro" id="IPR006599">
    <property type="entry name" value="CARP_motif"/>
</dbReference>
<keyword evidence="17" id="KW-1185">Reference proteome</keyword>
<evidence type="ECO:0000313" key="16">
    <source>
        <dbReference type="EMBL" id="KDR15994.1"/>
    </source>
</evidence>
<comment type="subcellular location">
    <subcellularLocation>
        <location evidence="1">Cell membrane</location>
        <topology evidence="1">Lipid-anchor</topology>
        <orientation evidence="1">Cytoplasmic side</orientation>
    </subcellularLocation>
</comment>
<keyword evidence="11" id="KW-0449">Lipoprotein</keyword>
<dbReference type="GO" id="GO:0005929">
    <property type="term" value="C:cilium"/>
    <property type="evidence" value="ECO:0007669"/>
    <property type="project" value="TreeGrafter"/>
</dbReference>
<organism evidence="16 17">
    <name type="scientific">Zootermopsis nevadensis</name>
    <name type="common">Dampwood termite</name>
    <dbReference type="NCBI Taxonomy" id="136037"/>
    <lineage>
        <taxon>Eukaryota</taxon>
        <taxon>Metazoa</taxon>
        <taxon>Ecdysozoa</taxon>
        <taxon>Arthropoda</taxon>
        <taxon>Hexapoda</taxon>
        <taxon>Insecta</taxon>
        <taxon>Pterygota</taxon>
        <taxon>Neoptera</taxon>
        <taxon>Polyneoptera</taxon>
        <taxon>Dictyoptera</taxon>
        <taxon>Blattodea</taxon>
        <taxon>Blattoidea</taxon>
        <taxon>Termitoidae</taxon>
        <taxon>Termopsidae</taxon>
        <taxon>Zootermopsis</taxon>
    </lineage>
</organism>
<dbReference type="Proteomes" id="UP000027135">
    <property type="component" value="Unassembled WGS sequence"/>
</dbReference>
<keyword evidence="7 12" id="KW-0547">Nucleotide-binding</keyword>
<name>A0A067QZL0_ZOONE</name>
<dbReference type="OMA" id="KDYMLTG"/>
<evidence type="ECO:0000256" key="10">
    <source>
        <dbReference type="ARBA" id="ARBA00023139"/>
    </source>
</evidence>
<dbReference type="InterPro" id="IPR017901">
    <property type="entry name" value="C-CAP_CF_C-like"/>
</dbReference>
<comment type="similarity">
    <text evidence="2 12">Belongs to the TBCC family.</text>
</comment>
<evidence type="ECO:0000256" key="7">
    <source>
        <dbReference type="ARBA" id="ARBA00022741"/>
    </source>
</evidence>
<evidence type="ECO:0000256" key="9">
    <source>
        <dbReference type="ARBA" id="ARBA00023136"/>
    </source>
</evidence>
<keyword evidence="5" id="KW-1003">Cell membrane</keyword>
<reference evidence="16 17" key="1">
    <citation type="journal article" date="2014" name="Nat. Commun.">
        <title>Molecular traces of alternative social organization in a termite genome.</title>
        <authorList>
            <person name="Terrapon N."/>
            <person name="Li C."/>
            <person name="Robertson H.M."/>
            <person name="Ji L."/>
            <person name="Meng X."/>
            <person name="Booth W."/>
            <person name="Chen Z."/>
            <person name="Childers C.P."/>
            <person name="Glastad K.M."/>
            <person name="Gokhale K."/>
            <person name="Gowin J."/>
            <person name="Gronenberg W."/>
            <person name="Hermansen R.A."/>
            <person name="Hu H."/>
            <person name="Hunt B.G."/>
            <person name="Huylmans A.K."/>
            <person name="Khalil S.M."/>
            <person name="Mitchell R.D."/>
            <person name="Munoz-Torres M.C."/>
            <person name="Mustard J.A."/>
            <person name="Pan H."/>
            <person name="Reese J.T."/>
            <person name="Scharf M.E."/>
            <person name="Sun F."/>
            <person name="Vogel H."/>
            <person name="Xiao J."/>
            <person name="Yang W."/>
            <person name="Yang Z."/>
            <person name="Yang Z."/>
            <person name="Zhou J."/>
            <person name="Zhu J."/>
            <person name="Brent C.S."/>
            <person name="Elsik C.G."/>
            <person name="Goodisman M.A."/>
            <person name="Liberles D.A."/>
            <person name="Roe R.M."/>
            <person name="Vargo E.L."/>
            <person name="Vilcinskas A."/>
            <person name="Wang J."/>
            <person name="Bornberg-Bauer E."/>
            <person name="Korb J."/>
            <person name="Zhang G."/>
            <person name="Liebig J."/>
        </authorList>
    </citation>
    <scope>NUCLEOTIDE SEQUENCE [LARGE SCALE GENOMIC DNA]</scope>
    <source>
        <tissue evidence="16">Whole organism</tissue>
    </source>
</reference>
<dbReference type="EMBL" id="KK852809">
    <property type="protein sequence ID" value="KDR15994.1"/>
    <property type="molecule type" value="Genomic_DNA"/>
</dbReference>
<dbReference type="PIRSF" id="PIRSF037947">
    <property type="entry name" value="Protein_XRP2"/>
    <property type="match status" value="1"/>
</dbReference>
<dbReference type="PANTHER" id="PTHR15440:SF0">
    <property type="entry name" value="PROTEIN XRP2"/>
    <property type="match status" value="1"/>
</dbReference>
<feature type="lipid moiety-binding region" description="N-myristoyl glycine" evidence="14">
    <location>
        <position position="2"/>
    </location>
</feature>
<feature type="lipid moiety-binding region" description="S-palmitoyl cysteine" evidence="14">
    <location>
        <position position="3"/>
    </location>
</feature>
<dbReference type="InParanoid" id="A0A067QZL0"/>
<keyword evidence="6" id="KW-0519">Myristate</keyword>
<dbReference type="InterPro" id="IPR012945">
    <property type="entry name" value="Tubulin-bd_cofactor_C_dom"/>
</dbReference>
<dbReference type="Pfam" id="PF07986">
    <property type="entry name" value="TBCC"/>
    <property type="match status" value="1"/>
</dbReference>
<evidence type="ECO:0000256" key="4">
    <source>
        <dbReference type="ARBA" id="ARBA00022468"/>
    </source>
</evidence>
<dbReference type="FunFam" id="2.160.20.70:FF:000004">
    <property type="entry name" value="Protein XRP2"/>
    <property type="match status" value="1"/>
</dbReference>
<dbReference type="PANTHER" id="PTHR15440">
    <property type="entry name" value="XRP2 PROTEIN"/>
    <property type="match status" value="1"/>
</dbReference>
<dbReference type="AlphaFoldDB" id="A0A067QZL0"/>
<dbReference type="InterPro" id="IPR036850">
    <property type="entry name" value="NDK-like_dom_sf"/>
</dbReference>
<dbReference type="PROSITE" id="PS51329">
    <property type="entry name" value="C_CAP_COFACTOR_C"/>
    <property type="match status" value="1"/>
</dbReference>
<keyword evidence="8 12" id="KW-0342">GTP-binding</keyword>
<evidence type="ECO:0000256" key="8">
    <source>
        <dbReference type="ARBA" id="ARBA00023134"/>
    </source>
</evidence>
<protein>
    <recommendedName>
        <fullName evidence="3 12">Protein XRP2</fullName>
    </recommendedName>
</protein>
<dbReference type="Gene3D" id="2.160.20.70">
    <property type="match status" value="1"/>
</dbReference>